<keyword evidence="3" id="KW-1185">Reference proteome</keyword>
<evidence type="ECO:0000256" key="1">
    <source>
        <dbReference type="SAM" id="MobiDB-lite"/>
    </source>
</evidence>
<sequence length="68" mass="7312">MGGPRRRLAVQRPRTDARPRTARALRPHRGHPGHGGRRLRACPGPGPQPPGRAPPPRGRPRSGPGGLR</sequence>
<proteinExistence type="predicted"/>
<dbReference type="EMBL" id="JBHMFI010000001">
    <property type="protein sequence ID" value="MFB9074005.1"/>
    <property type="molecule type" value="Genomic_DNA"/>
</dbReference>
<dbReference type="Proteomes" id="UP001589575">
    <property type="component" value="Unassembled WGS sequence"/>
</dbReference>
<protein>
    <submittedName>
        <fullName evidence="2">Uncharacterized protein</fullName>
    </submittedName>
</protein>
<organism evidence="2 3">
    <name type="scientific">Citricoccus parietis</name>
    <dbReference type="NCBI Taxonomy" id="592307"/>
    <lineage>
        <taxon>Bacteria</taxon>
        <taxon>Bacillati</taxon>
        <taxon>Actinomycetota</taxon>
        <taxon>Actinomycetes</taxon>
        <taxon>Micrococcales</taxon>
        <taxon>Micrococcaceae</taxon>
        <taxon>Citricoccus</taxon>
    </lineage>
</organism>
<evidence type="ECO:0000313" key="2">
    <source>
        <dbReference type="EMBL" id="MFB9074005.1"/>
    </source>
</evidence>
<accession>A0ABV5G4Z4</accession>
<feature type="region of interest" description="Disordered" evidence="1">
    <location>
        <begin position="1"/>
        <end position="68"/>
    </location>
</feature>
<comment type="caution">
    <text evidence="2">The sequence shown here is derived from an EMBL/GenBank/DDBJ whole genome shotgun (WGS) entry which is preliminary data.</text>
</comment>
<name>A0ABV5G4Z4_9MICC</name>
<evidence type="ECO:0000313" key="3">
    <source>
        <dbReference type="Proteomes" id="UP001589575"/>
    </source>
</evidence>
<feature type="compositionally biased region" description="Pro residues" evidence="1">
    <location>
        <begin position="44"/>
        <end position="57"/>
    </location>
</feature>
<feature type="compositionally biased region" description="Basic residues" evidence="1">
    <location>
        <begin position="20"/>
        <end position="40"/>
    </location>
</feature>
<gene>
    <name evidence="2" type="ORF">ACFFX0_23550</name>
</gene>
<reference evidence="2 3" key="1">
    <citation type="submission" date="2024-09" db="EMBL/GenBank/DDBJ databases">
        <authorList>
            <person name="Sun Q."/>
            <person name="Mori K."/>
        </authorList>
    </citation>
    <scope>NUCLEOTIDE SEQUENCE [LARGE SCALE GENOMIC DNA]</scope>
    <source>
        <strain evidence="2 3">CCM 7609</strain>
    </source>
</reference>